<evidence type="ECO:0000313" key="7">
    <source>
        <dbReference type="EMBL" id="PQJ77591.1"/>
    </source>
</evidence>
<dbReference type="Gene3D" id="3.40.30.10">
    <property type="entry name" value="Glutaredoxin"/>
    <property type="match status" value="1"/>
</dbReference>
<evidence type="ECO:0000256" key="2">
    <source>
        <dbReference type="ARBA" id="ARBA00022748"/>
    </source>
</evidence>
<feature type="chain" id="PRO_5015393286" description="Thioredoxin domain-containing protein" evidence="5">
    <location>
        <begin position="18"/>
        <end position="455"/>
    </location>
</feature>
<feature type="domain" description="Thioredoxin" evidence="6">
    <location>
        <begin position="321"/>
        <end position="455"/>
    </location>
</feature>
<keyword evidence="3" id="KW-1015">Disulfide bond</keyword>
<dbReference type="InterPro" id="IPR013740">
    <property type="entry name" value="Redoxin"/>
</dbReference>
<evidence type="ECO:0000256" key="4">
    <source>
        <dbReference type="ARBA" id="ARBA00023284"/>
    </source>
</evidence>
<comment type="subcellular location">
    <subcellularLocation>
        <location evidence="1">Cell envelope</location>
    </subcellularLocation>
</comment>
<dbReference type="GO" id="GO:0030313">
    <property type="term" value="C:cell envelope"/>
    <property type="evidence" value="ECO:0007669"/>
    <property type="project" value="UniProtKB-SubCell"/>
</dbReference>
<dbReference type="PROSITE" id="PS51352">
    <property type="entry name" value="THIOREDOXIN_2"/>
    <property type="match status" value="1"/>
</dbReference>
<dbReference type="InterPro" id="IPR013766">
    <property type="entry name" value="Thioredoxin_domain"/>
</dbReference>
<comment type="caution">
    <text evidence="7">The sequence shown here is derived from an EMBL/GenBank/DDBJ whole genome shotgun (WGS) entry which is preliminary data.</text>
</comment>
<dbReference type="GO" id="GO:0017004">
    <property type="term" value="P:cytochrome complex assembly"/>
    <property type="evidence" value="ECO:0007669"/>
    <property type="project" value="UniProtKB-KW"/>
</dbReference>
<dbReference type="AlphaFoldDB" id="A0A2S7WJW1"/>
<evidence type="ECO:0000256" key="5">
    <source>
        <dbReference type="SAM" id="SignalP"/>
    </source>
</evidence>
<reference evidence="7 8" key="1">
    <citation type="submission" date="2016-12" db="EMBL/GenBank/DDBJ databases">
        <title>Trade-off between light-utilization and light-protection in marine flavobacteria.</title>
        <authorList>
            <person name="Kumagai Y."/>
            <person name="Yoshizawa S."/>
            <person name="Kogure K."/>
            <person name="Iwasaki W."/>
        </authorList>
    </citation>
    <scope>NUCLEOTIDE SEQUENCE [LARGE SCALE GENOMIC DNA]</scope>
    <source>
        <strain evidence="7 8">ATCC 43844</strain>
    </source>
</reference>
<dbReference type="CDD" id="cd02966">
    <property type="entry name" value="TlpA_like_family"/>
    <property type="match status" value="1"/>
</dbReference>
<dbReference type="InterPro" id="IPR050553">
    <property type="entry name" value="Thioredoxin_ResA/DsbE_sf"/>
</dbReference>
<dbReference type="Pfam" id="PF08534">
    <property type="entry name" value="Redoxin"/>
    <property type="match status" value="1"/>
</dbReference>
<feature type="signal peptide" evidence="5">
    <location>
        <begin position="1"/>
        <end position="17"/>
    </location>
</feature>
<keyword evidence="4" id="KW-0676">Redox-active center</keyword>
<sequence length="455" mass="52778">MKTIFYFILFITSVANAQYSIKGTMSPKIVSDWVILYKVEGTKQVFVSNTTIKIDSMTISGKKKAISRFEFTLKPEAKPGAYRISYRTEGEGFLDFFFNKENISFIFNPDYPDQTVSFSKSSENKLYKEYSAAISKAQSKLDSIQIAAVQNPKADLKTAYQKAYKKVNTIQNKYVEVSKEKYIAPIIKASVQSNSTDILTSVDAYLFNIKNTFFNKLDFSNKTLLNSSFLTDRIVSYVFYINYSDDNRTQQRLYKESIETVLSKIKNQTYKRDIIEFLIVQFEAYKNLEIIDYLFENKYNKLPEALQSAKFKAEKKALFASEVGRTAPDFSWKENGKTLKLSTLNDAEKYVLVFWSTTCSHCMREMPLLHTYLKNKKNIKVIAFALEDDAFVWENYSKTNLNGWHNVLGLNKWENETAKAYQIFSTPSYFVLDKNKKIVAKPYDIDEVKEYLEKK</sequence>
<dbReference type="EMBL" id="MSCM01000002">
    <property type="protein sequence ID" value="PQJ77591.1"/>
    <property type="molecule type" value="Genomic_DNA"/>
</dbReference>
<proteinExistence type="predicted"/>
<keyword evidence="5" id="KW-0732">Signal</keyword>
<evidence type="ECO:0000256" key="3">
    <source>
        <dbReference type="ARBA" id="ARBA00023157"/>
    </source>
</evidence>
<organism evidence="7 8">
    <name type="scientific">Polaribacter glomeratus</name>
    <dbReference type="NCBI Taxonomy" id="102"/>
    <lineage>
        <taxon>Bacteria</taxon>
        <taxon>Pseudomonadati</taxon>
        <taxon>Bacteroidota</taxon>
        <taxon>Flavobacteriia</taxon>
        <taxon>Flavobacteriales</taxon>
        <taxon>Flavobacteriaceae</taxon>
    </lineage>
</organism>
<dbReference type="GO" id="GO:0016491">
    <property type="term" value="F:oxidoreductase activity"/>
    <property type="evidence" value="ECO:0007669"/>
    <property type="project" value="InterPro"/>
</dbReference>
<dbReference type="Proteomes" id="UP000239068">
    <property type="component" value="Unassembled WGS sequence"/>
</dbReference>
<name>A0A2S7WJW1_9FLAO</name>
<dbReference type="SUPFAM" id="SSF52833">
    <property type="entry name" value="Thioredoxin-like"/>
    <property type="match status" value="1"/>
</dbReference>
<evidence type="ECO:0000313" key="8">
    <source>
        <dbReference type="Proteomes" id="UP000239068"/>
    </source>
</evidence>
<dbReference type="PANTHER" id="PTHR42852">
    <property type="entry name" value="THIOL:DISULFIDE INTERCHANGE PROTEIN DSBE"/>
    <property type="match status" value="1"/>
</dbReference>
<gene>
    <name evidence="7" type="ORF">BTO16_12190</name>
</gene>
<accession>A0A2S7WJW1</accession>
<keyword evidence="2" id="KW-0201">Cytochrome c-type biogenesis</keyword>
<protein>
    <recommendedName>
        <fullName evidence="6">Thioredoxin domain-containing protein</fullName>
    </recommendedName>
</protein>
<keyword evidence="8" id="KW-1185">Reference proteome</keyword>
<dbReference type="OrthoDB" id="6399635at2"/>
<dbReference type="PANTHER" id="PTHR42852:SF6">
    <property type="entry name" value="THIOL:DISULFIDE INTERCHANGE PROTEIN DSBE"/>
    <property type="match status" value="1"/>
</dbReference>
<evidence type="ECO:0000259" key="6">
    <source>
        <dbReference type="PROSITE" id="PS51352"/>
    </source>
</evidence>
<dbReference type="InterPro" id="IPR036249">
    <property type="entry name" value="Thioredoxin-like_sf"/>
</dbReference>
<evidence type="ECO:0000256" key="1">
    <source>
        <dbReference type="ARBA" id="ARBA00004196"/>
    </source>
</evidence>